<gene>
    <name evidence="3" type="ordered locus">MTH_1640</name>
</gene>
<dbReference type="InterPro" id="IPR036291">
    <property type="entry name" value="NAD(P)-bd_dom_sf"/>
</dbReference>
<dbReference type="InterPro" id="IPR008299">
    <property type="entry name" value="Prep_DH/arog_DH"/>
</dbReference>
<dbReference type="HOGENOM" id="CLU_036672_1_0_2"/>
<dbReference type="InterPro" id="IPR046825">
    <property type="entry name" value="PDH_C"/>
</dbReference>
<dbReference type="InterPro" id="IPR046826">
    <property type="entry name" value="PDH_N"/>
</dbReference>
<dbReference type="EnsemblBacteria" id="AAB86113">
    <property type="protein sequence ID" value="AAB86113"/>
    <property type="gene ID" value="MTH_1640"/>
</dbReference>
<dbReference type="GeneID" id="1470725"/>
<dbReference type="InterPro" id="IPR050812">
    <property type="entry name" value="Preph/Arog_dehydrog"/>
</dbReference>
<dbReference type="GO" id="GO:0004665">
    <property type="term" value="F:prephenate dehydrogenase (NADP+) activity"/>
    <property type="evidence" value="ECO:0007669"/>
    <property type="project" value="InterPro"/>
</dbReference>
<dbReference type="PATRIC" id="fig|187420.15.peg.1603"/>
<protein>
    <submittedName>
        <fullName evidence="3">Chorismate mutase</fullName>
    </submittedName>
</protein>
<dbReference type="GO" id="GO:0070403">
    <property type="term" value="F:NAD+ binding"/>
    <property type="evidence" value="ECO:0007669"/>
    <property type="project" value="InterPro"/>
</dbReference>
<dbReference type="PaxDb" id="187420-MTH_1640"/>
<dbReference type="InterPro" id="IPR003099">
    <property type="entry name" value="Prephen_DH"/>
</dbReference>
<dbReference type="InterPro" id="IPR008927">
    <property type="entry name" value="6-PGluconate_DH-like_C_sf"/>
</dbReference>
<sequence>MDNETVGKMIISIIGGTRELGYWIARFLRKEGFRVIITGRDPDTGRSAAGRIGAKYCRDNVRAASLADVVVVSVPIEVTSDVLREVAPHVREGGLLMDVTSVKEEPARVMERFIARGAHYIPAHPMFGPRVSSLEGQVVVLTPSGDNPWLDDVIRFLEERKARVIVTDPSTHDRMMSVVQVLTHFAYISIAATLEAEGVDIRESRKFASPIYNLMIDTIARIVAQNPYLAYSIQTHNTYGQEMRDCFLRTATRLNEMLRDGRMDDFVAGMGLAAKNIDDVEASLGRSDKAIEALNQELIVLRNSVGQEIGIKHIYSGRVHVGVLESVTPDYAMLRSGKRVMKFKISNIRVLSEEELRRWKVENLDLRVYDVSAVFSDSVDPEVIAHLIGLLDCVVDVKIVDLYRGPQIPPDHFSLTLRVKVFDRECYEEILGVSEGYRCLNKVILTLSV</sequence>
<dbReference type="PIRSF" id="PIRSF006549">
    <property type="entry name" value="PDH_arog_dh_reg"/>
    <property type="match status" value="1"/>
</dbReference>
<dbReference type="EMBL" id="AE000666">
    <property type="protein sequence ID" value="AAB86113.1"/>
    <property type="molecule type" value="Genomic_DNA"/>
</dbReference>
<organism evidence="3 4">
    <name type="scientific">Methanothermobacter thermautotrophicus (strain ATCC 29096 / DSM 1053 / JCM 10044 / NBRC 100330 / Delta H)</name>
    <name type="common">Methanobacterium thermoautotrophicum</name>
    <dbReference type="NCBI Taxonomy" id="187420"/>
    <lineage>
        <taxon>Archaea</taxon>
        <taxon>Methanobacteriati</taxon>
        <taxon>Methanobacteriota</taxon>
        <taxon>Methanomada group</taxon>
        <taxon>Methanobacteria</taxon>
        <taxon>Methanobacteriales</taxon>
        <taxon>Methanobacteriaceae</taxon>
        <taxon>Methanothermobacter</taxon>
    </lineage>
</organism>
<dbReference type="PROSITE" id="PS51176">
    <property type="entry name" value="PDH_ADH"/>
    <property type="match status" value="1"/>
</dbReference>
<evidence type="ECO:0000259" key="2">
    <source>
        <dbReference type="PROSITE" id="PS51176"/>
    </source>
</evidence>
<dbReference type="Proteomes" id="UP000005223">
    <property type="component" value="Chromosome"/>
</dbReference>
<dbReference type="GO" id="GO:0006571">
    <property type="term" value="P:tyrosine biosynthetic process"/>
    <property type="evidence" value="ECO:0007669"/>
    <property type="project" value="InterPro"/>
</dbReference>
<feature type="domain" description="Prephenate/arogenate dehydrogenase" evidence="2">
    <location>
        <begin position="9"/>
        <end position="288"/>
    </location>
</feature>
<dbReference type="GO" id="GO:0008977">
    <property type="term" value="F:prephenate dehydrogenase (NAD+) activity"/>
    <property type="evidence" value="ECO:0007669"/>
    <property type="project" value="InterPro"/>
</dbReference>
<name>O27677_METTH</name>
<dbReference type="Gene3D" id="1.10.3660.10">
    <property type="entry name" value="6-phosphogluconate dehydrogenase C-terminal like domain"/>
    <property type="match status" value="1"/>
</dbReference>
<evidence type="ECO:0000256" key="1">
    <source>
        <dbReference type="ARBA" id="ARBA00023002"/>
    </source>
</evidence>
<dbReference type="SMR" id="O27677"/>
<keyword evidence="4" id="KW-1185">Reference proteome</keyword>
<dbReference type="PANTHER" id="PTHR21363">
    <property type="entry name" value="PREPHENATE DEHYDROGENASE"/>
    <property type="match status" value="1"/>
</dbReference>
<dbReference type="KEGG" id="mth:MTH_1640"/>
<dbReference type="RefSeq" id="WP_010877248.1">
    <property type="nucleotide sequence ID" value="NC_000916.1"/>
</dbReference>
<proteinExistence type="predicted"/>
<evidence type="ECO:0000313" key="4">
    <source>
        <dbReference type="Proteomes" id="UP000005223"/>
    </source>
</evidence>
<dbReference type="STRING" id="187420.MTH_1640"/>
<dbReference type="SUPFAM" id="SSF51735">
    <property type="entry name" value="NAD(P)-binding Rossmann-fold domains"/>
    <property type="match status" value="1"/>
</dbReference>
<dbReference type="Gene3D" id="3.40.50.720">
    <property type="entry name" value="NAD(P)-binding Rossmann-like Domain"/>
    <property type="match status" value="1"/>
</dbReference>
<dbReference type="PANTHER" id="PTHR21363:SF0">
    <property type="entry name" value="PREPHENATE DEHYDROGENASE [NADP(+)]"/>
    <property type="match status" value="1"/>
</dbReference>
<dbReference type="InParanoid" id="O27677"/>
<dbReference type="NCBIfam" id="NF006408">
    <property type="entry name" value="PRK08655.1-2"/>
    <property type="match status" value="1"/>
</dbReference>
<dbReference type="Pfam" id="PF02153">
    <property type="entry name" value="PDH_N"/>
    <property type="match status" value="1"/>
</dbReference>
<reference evidence="3 4" key="1">
    <citation type="journal article" date="1997" name="J. Bacteriol.">
        <title>Complete genome sequence of Methanobacterium thermoautotrophicum deltaH: functional analysis and comparative genomics.</title>
        <authorList>
            <person name="Smith D.R."/>
            <person name="Doucette-Stamm L.A."/>
            <person name="Deloughery C."/>
            <person name="Lee H.-M."/>
            <person name="Dubois J."/>
            <person name="Aldredge T."/>
            <person name="Bashirzadeh R."/>
            <person name="Blakely D."/>
            <person name="Cook R."/>
            <person name="Gilbert K."/>
            <person name="Harrison D."/>
            <person name="Hoang L."/>
            <person name="Keagle P."/>
            <person name="Lumm W."/>
            <person name="Pothier B."/>
            <person name="Qiu D."/>
            <person name="Spadafora R."/>
            <person name="Vicare R."/>
            <person name="Wang Y."/>
            <person name="Wierzbowski J."/>
            <person name="Gibson R."/>
            <person name="Jiwani N."/>
            <person name="Caruso A."/>
            <person name="Bush D."/>
            <person name="Safer H."/>
            <person name="Patwell D."/>
            <person name="Prabhakar S."/>
            <person name="McDougall S."/>
            <person name="Shimer G."/>
            <person name="Goyal A."/>
            <person name="Pietrovski S."/>
            <person name="Church G.M."/>
            <person name="Daniels C.J."/>
            <person name="Mao J.-i."/>
            <person name="Rice P."/>
            <person name="Nolling J."/>
            <person name="Reeve J.N."/>
        </authorList>
    </citation>
    <scope>NUCLEOTIDE SEQUENCE [LARGE SCALE GENOMIC DNA]</scope>
    <source>
        <strain evidence="4">ATCC 29096 / DSM 1053 / JCM 10044 / NBRC 100330 / Delta H</strain>
    </source>
</reference>
<dbReference type="SUPFAM" id="SSF48179">
    <property type="entry name" value="6-phosphogluconate dehydrogenase C-terminal domain-like"/>
    <property type="match status" value="1"/>
</dbReference>
<dbReference type="FunCoup" id="O27677">
    <property type="interactions" value="81"/>
</dbReference>
<dbReference type="AlphaFoldDB" id="O27677"/>
<evidence type="ECO:0000313" key="3">
    <source>
        <dbReference type="EMBL" id="AAB86113.1"/>
    </source>
</evidence>
<accession>O27677</accession>
<dbReference type="Pfam" id="PF20463">
    <property type="entry name" value="PDH_C"/>
    <property type="match status" value="1"/>
</dbReference>
<keyword evidence="1" id="KW-0560">Oxidoreductase</keyword>
<dbReference type="PIR" id="C69086">
    <property type="entry name" value="C69086"/>
</dbReference>